<evidence type="ECO:0000313" key="4">
    <source>
        <dbReference type="Proteomes" id="UP000182680"/>
    </source>
</evidence>
<gene>
    <name evidence="3" type="ORF">SAMN02910291_01933</name>
</gene>
<evidence type="ECO:0000256" key="1">
    <source>
        <dbReference type="SAM" id="MobiDB-lite"/>
    </source>
</evidence>
<protein>
    <submittedName>
        <fullName evidence="3">Spore maturation protein CgeB</fullName>
    </submittedName>
</protein>
<dbReference type="AlphaFoldDB" id="A0AA94L2P2"/>
<feature type="compositionally biased region" description="Low complexity" evidence="1">
    <location>
        <begin position="365"/>
        <end position="376"/>
    </location>
</feature>
<dbReference type="Proteomes" id="UP000182680">
    <property type="component" value="Unassembled WGS sequence"/>
</dbReference>
<comment type="caution">
    <text evidence="3">The sequence shown here is derived from an EMBL/GenBank/DDBJ whole genome shotgun (WGS) entry which is preliminary data.</text>
</comment>
<sequence>MPMTPLRILVVLPMYGGSLPVGRYCVRALEQMGHSVRAFEAPLMFSAFTGLQALGLPPTQTAQLENAFLQVVGQAVWAQVQAQEPHLVLAMAQAPMGRGLLQRLRRAGVRTAMWFVEDHNVFQYWRAYAPLYDVFAIIQKQPFMDLLAAAGQKNFLYLPLAAQPDFHVPTDLTPEERREYGADLGFLGAGYPNRRLAFRPLAGRDLKIWGSDWDGEGLLAAHVQRGGARIGEEESVKIYNATRVNLNLHSSLQTTELVSRGDFVNPRTFELAAMNAFQLLDERSLLPELFAPDELATFASIEEFYAKIDYFLAHPDERAAYTARARARVLRDHTYSHRMQTLLDFVGERLGPWSQEARPDPPEIAAGQGAGHATAASCSPGSATPPEQAGTSGADMAAAINRTVEKLGLGPHADFDHVVAALRTRTGALDETEACLLFLDEWRKQYLQ</sequence>
<dbReference type="Pfam" id="PF13524">
    <property type="entry name" value="Glyco_trans_1_2"/>
    <property type="match status" value="1"/>
</dbReference>
<feature type="region of interest" description="Disordered" evidence="1">
    <location>
        <begin position="353"/>
        <end position="393"/>
    </location>
</feature>
<name>A0AA94L2P2_DESDE</name>
<reference evidence="4" key="1">
    <citation type="submission" date="2016-11" db="EMBL/GenBank/DDBJ databases">
        <authorList>
            <person name="Jaros S."/>
            <person name="Januszkiewicz K."/>
            <person name="Wedrychowicz H."/>
        </authorList>
    </citation>
    <scope>NUCLEOTIDE SEQUENCE [LARGE SCALE GENOMIC DNA]</scope>
    <source>
        <strain evidence="4">DSM 7057</strain>
    </source>
</reference>
<dbReference type="RefSeq" id="WP_083577930.1">
    <property type="nucleotide sequence ID" value="NZ_FPIW01000036.1"/>
</dbReference>
<evidence type="ECO:0000313" key="3">
    <source>
        <dbReference type="EMBL" id="SFW57842.1"/>
    </source>
</evidence>
<proteinExistence type="predicted"/>
<accession>A0AA94L2P2</accession>
<organism evidence="3 4">
    <name type="scientific">Desulfovibrio desulfuricans</name>
    <dbReference type="NCBI Taxonomy" id="876"/>
    <lineage>
        <taxon>Bacteria</taxon>
        <taxon>Pseudomonadati</taxon>
        <taxon>Thermodesulfobacteriota</taxon>
        <taxon>Desulfovibrionia</taxon>
        <taxon>Desulfovibrionales</taxon>
        <taxon>Desulfovibrionaceae</taxon>
        <taxon>Desulfovibrio</taxon>
    </lineage>
</organism>
<evidence type="ECO:0000259" key="2">
    <source>
        <dbReference type="Pfam" id="PF13524"/>
    </source>
</evidence>
<dbReference type="EMBL" id="FPIW01000036">
    <property type="protein sequence ID" value="SFW57842.1"/>
    <property type="molecule type" value="Genomic_DNA"/>
</dbReference>
<dbReference type="InterPro" id="IPR055259">
    <property type="entry name" value="YkvP/CgeB_Glyco_trans-like"/>
</dbReference>
<dbReference type="SUPFAM" id="SSF53756">
    <property type="entry name" value="UDP-Glycosyltransferase/glycogen phosphorylase"/>
    <property type="match status" value="1"/>
</dbReference>
<feature type="domain" description="Spore protein YkvP/CgeB glycosyl transferase-like" evidence="2">
    <location>
        <begin position="194"/>
        <end position="344"/>
    </location>
</feature>